<evidence type="ECO:0000313" key="2">
    <source>
        <dbReference type="Proteomes" id="UP000054937"/>
    </source>
</evidence>
<keyword evidence="2" id="KW-1185">Reference proteome</keyword>
<organism evidence="1 2">
    <name type="scientific">Pseudocohnilembus persalinus</name>
    <name type="common">Ciliate</name>
    <dbReference type="NCBI Taxonomy" id="266149"/>
    <lineage>
        <taxon>Eukaryota</taxon>
        <taxon>Sar</taxon>
        <taxon>Alveolata</taxon>
        <taxon>Ciliophora</taxon>
        <taxon>Intramacronucleata</taxon>
        <taxon>Oligohymenophorea</taxon>
        <taxon>Scuticociliatia</taxon>
        <taxon>Philasterida</taxon>
        <taxon>Pseudocohnilembidae</taxon>
        <taxon>Pseudocohnilembus</taxon>
    </lineage>
</organism>
<name>A0A0V0R7Z1_PSEPJ</name>
<reference evidence="1 2" key="1">
    <citation type="journal article" date="2015" name="Sci. Rep.">
        <title>Genome of the facultative scuticociliatosis pathogen Pseudocohnilembus persalinus provides insight into its virulence through horizontal gene transfer.</title>
        <authorList>
            <person name="Xiong J."/>
            <person name="Wang G."/>
            <person name="Cheng J."/>
            <person name="Tian M."/>
            <person name="Pan X."/>
            <person name="Warren A."/>
            <person name="Jiang C."/>
            <person name="Yuan D."/>
            <person name="Miao W."/>
        </authorList>
    </citation>
    <scope>NUCLEOTIDE SEQUENCE [LARGE SCALE GENOMIC DNA]</scope>
    <source>
        <strain evidence="1">36N120E</strain>
    </source>
</reference>
<dbReference type="AlphaFoldDB" id="A0A0V0R7Z1"/>
<dbReference type="EMBL" id="LDAU01000025">
    <property type="protein sequence ID" value="KRX10607.1"/>
    <property type="molecule type" value="Genomic_DNA"/>
</dbReference>
<dbReference type="InParanoid" id="A0A0V0R7Z1"/>
<sequence>MEPFLQILSDNEFYHDLDIAEQTLILVNANNLDAGNFQLNFDNFGQEEQDQIPLDQVFEQKFRMTLQTIFETNIVQEKIYQCYLNEQQYPIQAYIEKKIIQLSNYLNMFSEWEKLSRDLNIELQIIFEEQFKKYYKSDKPNKTAAAIQIFIGHYSIYRNDSLIQKIQNQFSHLLKIIKKGIKRFPEQFKQIVEQFTMIQVPKIIQTYNFLNNVSYNEKIQDMIRQFGQTIIAYSNHFKNPFSISSLNNTEKISTIQTEEQKLEQQQENYLKFISFVFDSIYKSIYQQLDQNYEIETDQEVIEDIFYSIFNFHELVDVLKEDWEEGITVLNFIIKQMTEYTELYSDLFSSNNEAYKFMLYVKKTYESILQQQDLPEEDNKYQLNNQEKKIQKYKQMDEIKQKLNQIFQKISEIQQLENNQKIIIN</sequence>
<dbReference type="Proteomes" id="UP000054937">
    <property type="component" value="Unassembled WGS sequence"/>
</dbReference>
<evidence type="ECO:0000313" key="1">
    <source>
        <dbReference type="EMBL" id="KRX10607.1"/>
    </source>
</evidence>
<proteinExistence type="predicted"/>
<comment type="caution">
    <text evidence="1">The sequence shown here is derived from an EMBL/GenBank/DDBJ whole genome shotgun (WGS) entry which is preliminary data.</text>
</comment>
<protein>
    <submittedName>
        <fullName evidence="1">Uncharacterized protein</fullName>
    </submittedName>
</protein>
<gene>
    <name evidence="1" type="ORF">PPERSA_05427</name>
</gene>
<accession>A0A0V0R7Z1</accession>